<keyword evidence="10" id="KW-1185">Reference proteome</keyword>
<feature type="transmembrane region" description="Helical" evidence="7">
    <location>
        <begin position="107"/>
        <end position="124"/>
    </location>
</feature>
<comment type="caution">
    <text evidence="9">The sequence shown here is derived from an EMBL/GenBank/DDBJ whole genome shotgun (WGS) entry which is preliminary data.</text>
</comment>
<sequence length="127" mass="13996">MSVINKMVAPTYDVLEITTVATIVAIICLTPFVVASWHSTLGNVNFRTFSVWGSLLYLGAISTATAFVMWNRGVQLLNAASLGLFFLFQPIVGTLLGWLLLGEQITWFFILGSLLIAGSIWYSIRFS</sequence>
<evidence type="ECO:0000313" key="9">
    <source>
        <dbReference type="EMBL" id="KRL28696.1"/>
    </source>
</evidence>
<dbReference type="InterPro" id="IPR000620">
    <property type="entry name" value="EamA_dom"/>
</dbReference>
<comment type="subcellular location">
    <subcellularLocation>
        <location evidence="1">Cell membrane</location>
        <topology evidence="1">Multi-pass membrane protein</topology>
    </subcellularLocation>
</comment>
<name>A0A0R1PJ72_9LACO</name>
<evidence type="ECO:0000256" key="4">
    <source>
        <dbReference type="ARBA" id="ARBA00022692"/>
    </source>
</evidence>
<evidence type="ECO:0000259" key="8">
    <source>
        <dbReference type="Pfam" id="PF00892"/>
    </source>
</evidence>
<dbReference type="GO" id="GO:0005886">
    <property type="term" value="C:plasma membrane"/>
    <property type="evidence" value="ECO:0007669"/>
    <property type="project" value="UniProtKB-SubCell"/>
</dbReference>
<gene>
    <name evidence="9" type="ORF">FD27_GL001475</name>
</gene>
<proteinExistence type="inferred from homology"/>
<dbReference type="AlphaFoldDB" id="A0A0R1PJ72"/>
<organism evidence="9 10">
    <name type="scientific">Limosilactobacillus frumenti DSM 13145</name>
    <dbReference type="NCBI Taxonomy" id="1423746"/>
    <lineage>
        <taxon>Bacteria</taxon>
        <taxon>Bacillati</taxon>
        <taxon>Bacillota</taxon>
        <taxon>Bacilli</taxon>
        <taxon>Lactobacillales</taxon>
        <taxon>Lactobacillaceae</taxon>
        <taxon>Limosilactobacillus</taxon>
    </lineage>
</organism>
<evidence type="ECO:0000256" key="3">
    <source>
        <dbReference type="ARBA" id="ARBA00022475"/>
    </source>
</evidence>
<dbReference type="RefSeq" id="WP_235802986.1">
    <property type="nucleotide sequence ID" value="NZ_AZER01000003.1"/>
</dbReference>
<feature type="transmembrane region" description="Helical" evidence="7">
    <location>
        <begin position="82"/>
        <end position="101"/>
    </location>
</feature>
<dbReference type="PATRIC" id="fig|1423746.3.peg.1505"/>
<comment type="similarity">
    <text evidence="2">Belongs to the EamA transporter family.</text>
</comment>
<feature type="transmembrane region" description="Helical" evidence="7">
    <location>
        <begin position="49"/>
        <end position="70"/>
    </location>
</feature>
<evidence type="ECO:0000256" key="5">
    <source>
        <dbReference type="ARBA" id="ARBA00022989"/>
    </source>
</evidence>
<keyword evidence="3" id="KW-1003">Cell membrane</keyword>
<evidence type="ECO:0000256" key="6">
    <source>
        <dbReference type="ARBA" id="ARBA00023136"/>
    </source>
</evidence>
<dbReference type="EMBL" id="AZER01000003">
    <property type="protein sequence ID" value="KRL28696.1"/>
    <property type="molecule type" value="Genomic_DNA"/>
</dbReference>
<dbReference type="InterPro" id="IPR051258">
    <property type="entry name" value="Diverse_Substrate_Transporter"/>
</dbReference>
<dbReference type="InterPro" id="IPR037185">
    <property type="entry name" value="EmrE-like"/>
</dbReference>
<feature type="domain" description="EamA" evidence="8">
    <location>
        <begin position="3"/>
        <end position="122"/>
    </location>
</feature>
<dbReference type="PANTHER" id="PTHR42920:SF15">
    <property type="entry name" value="MEMBRANE PROTEIN"/>
    <property type="match status" value="1"/>
</dbReference>
<evidence type="ECO:0000256" key="2">
    <source>
        <dbReference type="ARBA" id="ARBA00007362"/>
    </source>
</evidence>
<dbReference type="STRING" id="1423746.FD27_GL001475"/>
<dbReference type="Proteomes" id="UP000051445">
    <property type="component" value="Unassembled WGS sequence"/>
</dbReference>
<dbReference type="Pfam" id="PF00892">
    <property type="entry name" value="EamA"/>
    <property type="match status" value="1"/>
</dbReference>
<evidence type="ECO:0000256" key="7">
    <source>
        <dbReference type="SAM" id="Phobius"/>
    </source>
</evidence>
<reference evidence="9 10" key="1">
    <citation type="journal article" date="2015" name="Genome Announc.">
        <title>Expanding the biotechnology potential of lactobacilli through comparative genomics of 213 strains and associated genera.</title>
        <authorList>
            <person name="Sun Z."/>
            <person name="Harris H.M."/>
            <person name="McCann A."/>
            <person name="Guo C."/>
            <person name="Argimon S."/>
            <person name="Zhang W."/>
            <person name="Yang X."/>
            <person name="Jeffery I.B."/>
            <person name="Cooney J.C."/>
            <person name="Kagawa T.F."/>
            <person name="Liu W."/>
            <person name="Song Y."/>
            <person name="Salvetti E."/>
            <person name="Wrobel A."/>
            <person name="Rasinkangas P."/>
            <person name="Parkhill J."/>
            <person name="Rea M.C."/>
            <person name="O'Sullivan O."/>
            <person name="Ritari J."/>
            <person name="Douillard F.P."/>
            <person name="Paul Ross R."/>
            <person name="Yang R."/>
            <person name="Briner A.E."/>
            <person name="Felis G.E."/>
            <person name="de Vos W.M."/>
            <person name="Barrangou R."/>
            <person name="Klaenhammer T.R."/>
            <person name="Caufield P.W."/>
            <person name="Cui Y."/>
            <person name="Zhang H."/>
            <person name="O'Toole P.W."/>
        </authorList>
    </citation>
    <scope>NUCLEOTIDE SEQUENCE [LARGE SCALE GENOMIC DNA]</scope>
    <source>
        <strain evidence="9 10">DSM 13145</strain>
    </source>
</reference>
<evidence type="ECO:0000256" key="1">
    <source>
        <dbReference type="ARBA" id="ARBA00004651"/>
    </source>
</evidence>
<dbReference type="PANTHER" id="PTHR42920">
    <property type="entry name" value="OS03G0707200 PROTEIN-RELATED"/>
    <property type="match status" value="1"/>
</dbReference>
<feature type="transmembrane region" description="Helical" evidence="7">
    <location>
        <begin position="12"/>
        <end position="37"/>
    </location>
</feature>
<accession>A0A0R1PJ72</accession>
<protein>
    <submittedName>
        <fullName evidence="9">DMT superfamily drug metabolite transporter</fullName>
    </submittedName>
</protein>
<evidence type="ECO:0000313" key="10">
    <source>
        <dbReference type="Proteomes" id="UP000051445"/>
    </source>
</evidence>
<keyword evidence="6 7" id="KW-0472">Membrane</keyword>
<keyword evidence="4 7" id="KW-0812">Transmembrane</keyword>
<dbReference type="SUPFAM" id="SSF103481">
    <property type="entry name" value="Multidrug resistance efflux transporter EmrE"/>
    <property type="match status" value="1"/>
</dbReference>
<keyword evidence="5 7" id="KW-1133">Transmembrane helix</keyword>